<dbReference type="PANTHER" id="PTHR38043:SF1">
    <property type="entry name" value="PROTEIN HEMX"/>
    <property type="match status" value="1"/>
</dbReference>
<organism evidence="4 5">
    <name type="scientific">Acerihabitans arboris</name>
    <dbReference type="NCBI Taxonomy" id="2691583"/>
    <lineage>
        <taxon>Bacteria</taxon>
        <taxon>Pseudomonadati</taxon>
        <taxon>Pseudomonadota</taxon>
        <taxon>Gammaproteobacteria</taxon>
        <taxon>Enterobacterales</taxon>
        <taxon>Pectobacteriaceae</taxon>
        <taxon>Acerihabitans</taxon>
    </lineage>
</organism>
<keyword evidence="4" id="KW-0489">Methyltransferase</keyword>
<keyword evidence="4" id="KW-0808">Transferase</keyword>
<dbReference type="PANTHER" id="PTHR38043">
    <property type="entry name" value="PROTEIN HEMX"/>
    <property type="match status" value="1"/>
</dbReference>
<evidence type="ECO:0000313" key="4">
    <source>
        <dbReference type="EMBL" id="NDL64407.1"/>
    </source>
</evidence>
<evidence type="ECO:0000256" key="3">
    <source>
        <dbReference type="SAM" id="Phobius"/>
    </source>
</evidence>
<reference evidence="4 5" key="2">
    <citation type="submission" date="2020-02" db="EMBL/GenBank/DDBJ databases">
        <title>The new genus of Enterobacteriales.</title>
        <authorList>
            <person name="Kim I.S."/>
        </authorList>
    </citation>
    <scope>NUCLEOTIDE SEQUENCE [LARGE SCALE GENOMIC DNA]</scope>
    <source>
        <strain evidence="4 5">SAP-6</strain>
    </source>
</reference>
<dbReference type="InterPro" id="IPR007470">
    <property type="entry name" value="HemX"/>
</dbReference>
<keyword evidence="5" id="KW-1185">Reference proteome</keyword>
<proteinExistence type="predicted"/>
<dbReference type="EC" id="2.1.1.107" evidence="4"/>
<protein>
    <submittedName>
        <fullName evidence="4">Uroporphyrinogen-III C-methyltransferase</fullName>
        <ecNumber evidence="4">2.1.1.107</ecNumber>
    </submittedName>
</protein>
<feature type="compositionally biased region" description="Low complexity" evidence="2">
    <location>
        <begin position="21"/>
        <end position="45"/>
    </location>
</feature>
<dbReference type="EMBL" id="WUBS01000012">
    <property type="protein sequence ID" value="NDL64407.1"/>
    <property type="molecule type" value="Genomic_DNA"/>
</dbReference>
<accession>A0A845SMG5</accession>
<reference evidence="4 5" key="1">
    <citation type="submission" date="2019-12" db="EMBL/GenBank/DDBJ databases">
        <authorList>
            <person name="Lee S.D."/>
        </authorList>
    </citation>
    <scope>NUCLEOTIDE SEQUENCE [LARGE SCALE GENOMIC DNA]</scope>
    <source>
        <strain evidence="4 5">SAP-6</strain>
    </source>
</reference>
<evidence type="ECO:0000256" key="2">
    <source>
        <dbReference type="SAM" id="MobiDB-lite"/>
    </source>
</evidence>
<gene>
    <name evidence="4" type="primary">hemX</name>
    <name evidence="4" type="ORF">GRH90_16870</name>
</gene>
<keyword evidence="3" id="KW-0812">Transmembrane</keyword>
<dbReference type="RefSeq" id="WP_162367127.1">
    <property type="nucleotide sequence ID" value="NZ_WUBS01000012.1"/>
</dbReference>
<feature type="region of interest" description="Disordered" evidence="2">
    <location>
        <begin position="1"/>
        <end position="56"/>
    </location>
</feature>
<dbReference type="Proteomes" id="UP000461443">
    <property type="component" value="Unassembled WGS sequence"/>
</dbReference>
<evidence type="ECO:0000313" key="5">
    <source>
        <dbReference type="Proteomes" id="UP000461443"/>
    </source>
</evidence>
<dbReference type="Pfam" id="PF04375">
    <property type="entry name" value="HemX"/>
    <property type="match status" value="1"/>
</dbReference>
<keyword evidence="3" id="KW-0472">Membrane</keyword>
<keyword evidence="3" id="KW-1133">Transmembrane helix</keyword>
<feature type="coiled-coil region" evidence="1">
    <location>
        <begin position="89"/>
        <end position="148"/>
    </location>
</feature>
<feature type="compositionally biased region" description="Polar residues" evidence="2">
    <location>
        <begin position="1"/>
        <end position="12"/>
    </location>
</feature>
<dbReference type="GO" id="GO:0004851">
    <property type="term" value="F:uroporphyrin-III C-methyltransferase activity"/>
    <property type="evidence" value="ECO:0007669"/>
    <property type="project" value="UniProtKB-EC"/>
</dbReference>
<sequence>MTEHTTPTTPQEDATRAAEIPTSSSSAPGGTAAGTTKAKPASGATLPPGGKAKAVPGDKKPYGAILAAIAIILALLLAAALYMYGARQAKTQNALNQQLQSRVEALQQTQQQQQQQSQAALQQQGLALGAAQQLAATQARQLDELRDKVATISGSDANTWLLAQADFLVKQAGRKLWNDQDIVTAGALLKSADASLADMNDPSLMNVRRAITEDIAALSGVSQVDFDGIILKVNQLSNQVDNLRLADNDSDESPMDSDGGSELSGSVREWRQNLSKSWHNFMNDFITIRRRDTSAEPLLAPNQDIYLRENIRSRLLIAAQAVPRHQNEVYRQSLESVSTWVRAYFDADDANTRAFLAELDDLGQQNITMDVPAQLSSQPLLEKLVQTRVRNLLAQPSAATADAPAATPAGQGE</sequence>
<comment type="caution">
    <text evidence="4">The sequence shown here is derived from an EMBL/GenBank/DDBJ whole genome shotgun (WGS) entry which is preliminary data.</text>
</comment>
<feature type="region of interest" description="Disordered" evidence="2">
    <location>
        <begin position="245"/>
        <end position="264"/>
    </location>
</feature>
<feature type="transmembrane region" description="Helical" evidence="3">
    <location>
        <begin position="62"/>
        <end position="84"/>
    </location>
</feature>
<dbReference type="GO" id="GO:0032259">
    <property type="term" value="P:methylation"/>
    <property type="evidence" value="ECO:0007669"/>
    <property type="project" value="UniProtKB-KW"/>
</dbReference>
<dbReference type="AlphaFoldDB" id="A0A845SMG5"/>
<name>A0A845SMG5_9GAMM</name>
<dbReference type="NCBIfam" id="NF008173">
    <property type="entry name" value="PRK10920.1"/>
    <property type="match status" value="1"/>
</dbReference>
<evidence type="ECO:0000256" key="1">
    <source>
        <dbReference type="SAM" id="Coils"/>
    </source>
</evidence>
<keyword evidence="1" id="KW-0175">Coiled coil</keyword>